<dbReference type="Pfam" id="PF02738">
    <property type="entry name" value="MoCoBD_1"/>
    <property type="match status" value="1"/>
</dbReference>
<dbReference type="InterPro" id="IPR037165">
    <property type="entry name" value="AldOxase/xan_DH_Mopterin-bd_sf"/>
</dbReference>
<dbReference type="InterPro" id="IPR008274">
    <property type="entry name" value="AldOxase/xan_DH_MoCoBD1"/>
</dbReference>
<dbReference type="InterPro" id="IPR046867">
    <property type="entry name" value="AldOxase/xan_DH_MoCoBD2"/>
</dbReference>
<keyword evidence="1" id="KW-0500">Molybdenum</keyword>
<dbReference type="InterPro" id="IPR036856">
    <property type="entry name" value="Ald_Oxase/Xan_DH_a/b_sf"/>
</dbReference>
<dbReference type="InterPro" id="IPR016208">
    <property type="entry name" value="Ald_Oxase/xanthine_DH-like"/>
</dbReference>
<dbReference type="SUPFAM" id="SSF56003">
    <property type="entry name" value="Molybdenum cofactor-binding domain"/>
    <property type="match status" value="1"/>
</dbReference>
<dbReference type="InterPro" id="IPR000674">
    <property type="entry name" value="Ald_Oxase/Xan_DH_a/b"/>
</dbReference>
<evidence type="ECO:0000313" key="4">
    <source>
        <dbReference type="EMBL" id="GIG91429.1"/>
    </source>
</evidence>
<dbReference type="Gene3D" id="3.90.1170.50">
    <property type="entry name" value="Aldehyde oxidase/xanthine dehydrogenase, a/b hammerhead"/>
    <property type="match status" value="1"/>
</dbReference>
<dbReference type="Gene3D" id="3.30.365.10">
    <property type="entry name" value="Aldehyde oxidase/xanthine dehydrogenase, molybdopterin binding domain"/>
    <property type="match status" value="4"/>
</dbReference>
<feature type="domain" description="Aldehyde oxidase/xanthine dehydrogenase a/b hammerhead" evidence="3">
    <location>
        <begin position="19"/>
        <end position="129"/>
    </location>
</feature>
<evidence type="ECO:0000256" key="1">
    <source>
        <dbReference type="ARBA" id="ARBA00022505"/>
    </source>
</evidence>
<accession>A0ABQ4E9X2</accession>
<name>A0ABQ4E9X2_9ACTN</name>
<dbReference type="EMBL" id="BONW01000038">
    <property type="protein sequence ID" value="GIG91429.1"/>
    <property type="molecule type" value="Genomic_DNA"/>
</dbReference>
<dbReference type="PANTHER" id="PTHR11908:SF132">
    <property type="entry name" value="ALDEHYDE OXIDASE 1-RELATED"/>
    <property type="match status" value="1"/>
</dbReference>
<sequence>MSRYVGKPLHRVDGWAKVTGQARYAADQPIPDLAYGVLVTSTIARGRIRRIDSAAALATPGVLGVYTHENLPRFAEQSPSWVPYAQTLVPMQGTEIRHGGQQVAIVVAESFEQATRAAGLVRVDYDAEQPTIGLVENLSRAYTPPDGTPGALQLRRGDPAAGLAGAAVRVEVEYRTSINHHNPIEPSATLAVWKGDDLTLYESTQSITFTQDAVARMLGLPQERVRVVTPYLGGGFGCKGFVWPHTYLTAAVARLVGRPVKLVLTRAQQYTSCGHRPASVQRLRVGAARDGRLTAITHAVTSHTSRSDIIQFNPIAATQSVYAVPHLEIASQVVEVDLGTTIATRPPSGPSNEALEMALDELSWALEMDPVALRLRNYTDVDPSAPDRPQSRFLRECYTLGAERFGWPRRRPAPGSMRRGELLVGWGMAGAQHNWHPGVAQATVRISTDGRARVTCGTQDIGTGTYTIMVQVAADGLGVRPEDVRAVLGDTRFPPAPSSSGSATATTVGMAVRAAARATREKVVGLAVADPRSPLYGAAPDEVATVDGRLFLRADPGRGESYRQVLGRHGASVEASGGADLSANAGPSYGAAFAEVQVSGVTGEVRVTRLVCAVDAGRVLNPATARSQALGGAVWAIGAALTEHTLVDRRYGRIVTANLAGYLVPVEADVPDIDVIFVDKPAPEANELGARGLGEVTATGAGAAIANAVYHATGQRVREFPITPDKVLAGWR</sequence>
<dbReference type="Pfam" id="PF01315">
    <property type="entry name" value="Ald_Xan_dh_C"/>
    <property type="match status" value="1"/>
</dbReference>
<organism evidence="4 5">
    <name type="scientific">Plantactinospora endophytica</name>
    <dbReference type="NCBI Taxonomy" id="673535"/>
    <lineage>
        <taxon>Bacteria</taxon>
        <taxon>Bacillati</taxon>
        <taxon>Actinomycetota</taxon>
        <taxon>Actinomycetes</taxon>
        <taxon>Micromonosporales</taxon>
        <taxon>Micromonosporaceae</taxon>
        <taxon>Plantactinospora</taxon>
    </lineage>
</organism>
<keyword evidence="2" id="KW-0560">Oxidoreductase</keyword>
<protein>
    <submittedName>
        <fullName evidence="4">Carbon-monoxide dehydrogenase large subunit</fullName>
    </submittedName>
</protein>
<dbReference type="Pfam" id="PF20256">
    <property type="entry name" value="MoCoBD_2"/>
    <property type="match status" value="1"/>
</dbReference>
<keyword evidence="5" id="KW-1185">Reference proteome</keyword>
<dbReference type="RefSeq" id="WP_203869817.1">
    <property type="nucleotide sequence ID" value="NZ_BONW01000038.1"/>
</dbReference>
<reference evidence="4 5" key="1">
    <citation type="submission" date="2021-01" db="EMBL/GenBank/DDBJ databases">
        <title>Whole genome shotgun sequence of Plantactinospora endophytica NBRC 110450.</title>
        <authorList>
            <person name="Komaki H."/>
            <person name="Tamura T."/>
        </authorList>
    </citation>
    <scope>NUCLEOTIDE SEQUENCE [LARGE SCALE GENOMIC DNA]</scope>
    <source>
        <strain evidence="4 5">NBRC 110450</strain>
    </source>
</reference>
<dbReference type="SUPFAM" id="SSF54665">
    <property type="entry name" value="CO dehydrogenase molybdoprotein N-domain-like"/>
    <property type="match status" value="1"/>
</dbReference>
<dbReference type="SMART" id="SM01008">
    <property type="entry name" value="Ald_Xan_dh_C"/>
    <property type="match status" value="1"/>
</dbReference>
<dbReference type="Proteomes" id="UP000646749">
    <property type="component" value="Unassembled WGS sequence"/>
</dbReference>
<evidence type="ECO:0000313" key="5">
    <source>
        <dbReference type="Proteomes" id="UP000646749"/>
    </source>
</evidence>
<comment type="caution">
    <text evidence="4">The sequence shown here is derived from an EMBL/GenBank/DDBJ whole genome shotgun (WGS) entry which is preliminary data.</text>
</comment>
<evidence type="ECO:0000256" key="2">
    <source>
        <dbReference type="ARBA" id="ARBA00023002"/>
    </source>
</evidence>
<proteinExistence type="predicted"/>
<dbReference type="PANTHER" id="PTHR11908">
    <property type="entry name" value="XANTHINE DEHYDROGENASE"/>
    <property type="match status" value="1"/>
</dbReference>
<gene>
    <name evidence="4" type="ORF">Pen02_63650</name>
</gene>
<evidence type="ECO:0000259" key="3">
    <source>
        <dbReference type="SMART" id="SM01008"/>
    </source>
</evidence>